<evidence type="ECO:0000313" key="1">
    <source>
        <dbReference type="EMBL" id="JAD71158.1"/>
    </source>
</evidence>
<reference evidence="1" key="1">
    <citation type="submission" date="2014-09" db="EMBL/GenBank/DDBJ databases">
        <authorList>
            <person name="Magalhaes I.L.F."/>
            <person name="Oliveira U."/>
            <person name="Santos F.R."/>
            <person name="Vidigal T.H.D.A."/>
            <person name="Brescovit A.D."/>
            <person name="Santos A.J."/>
        </authorList>
    </citation>
    <scope>NUCLEOTIDE SEQUENCE</scope>
    <source>
        <tissue evidence="1">Shoot tissue taken approximately 20 cm above the soil surface</tissue>
    </source>
</reference>
<name>A0A0A9PUU1_ARUDO</name>
<protein>
    <submittedName>
        <fullName evidence="1">Uncharacterized protein</fullName>
    </submittedName>
</protein>
<dbReference type="EMBL" id="GBRH01226737">
    <property type="protein sequence ID" value="JAD71158.1"/>
    <property type="molecule type" value="Transcribed_RNA"/>
</dbReference>
<proteinExistence type="predicted"/>
<sequence length="43" mass="4620">MHETACATPGRSGVCPSVRGQFTIVYCSSYMGFYMAPVCANLI</sequence>
<reference evidence="1" key="2">
    <citation type="journal article" date="2015" name="Data Brief">
        <title>Shoot transcriptome of the giant reed, Arundo donax.</title>
        <authorList>
            <person name="Barrero R.A."/>
            <person name="Guerrero F.D."/>
            <person name="Moolhuijzen P."/>
            <person name="Goolsby J.A."/>
            <person name="Tidwell J."/>
            <person name="Bellgard S.E."/>
            <person name="Bellgard M.I."/>
        </authorList>
    </citation>
    <scope>NUCLEOTIDE SEQUENCE</scope>
    <source>
        <tissue evidence="1">Shoot tissue taken approximately 20 cm above the soil surface</tissue>
    </source>
</reference>
<dbReference type="AlphaFoldDB" id="A0A0A9PUU1"/>
<accession>A0A0A9PUU1</accession>
<organism evidence="1">
    <name type="scientific">Arundo donax</name>
    <name type="common">Giant reed</name>
    <name type="synonym">Donax arundinaceus</name>
    <dbReference type="NCBI Taxonomy" id="35708"/>
    <lineage>
        <taxon>Eukaryota</taxon>
        <taxon>Viridiplantae</taxon>
        <taxon>Streptophyta</taxon>
        <taxon>Embryophyta</taxon>
        <taxon>Tracheophyta</taxon>
        <taxon>Spermatophyta</taxon>
        <taxon>Magnoliopsida</taxon>
        <taxon>Liliopsida</taxon>
        <taxon>Poales</taxon>
        <taxon>Poaceae</taxon>
        <taxon>PACMAD clade</taxon>
        <taxon>Arundinoideae</taxon>
        <taxon>Arundineae</taxon>
        <taxon>Arundo</taxon>
    </lineage>
</organism>